<keyword evidence="4 6" id="KW-0689">Ribosomal protein</keyword>
<name>A0A2H5XDI7_9BACT</name>
<organism evidence="7 8">
    <name type="scientific">Candidatus Fervidibacter japonicus</name>
    <dbReference type="NCBI Taxonomy" id="2035412"/>
    <lineage>
        <taxon>Bacteria</taxon>
        <taxon>Candidatus Fervidibacterota</taxon>
        <taxon>Candidatus Fervidibacter</taxon>
    </lineage>
</organism>
<dbReference type="GO" id="GO:0019843">
    <property type="term" value="F:rRNA binding"/>
    <property type="evidence" value="ECO:0007669"/>
    <property type="project" value="UniProtKB-UniRule"/>
</dbReference>
<accession>A0A2H5XDI7</accession>
<dbReference type="GO" id="GO:1990904">
    <property type="term" value="C:ribonucleoprotein complex"/>
    <property type="evidence" value="ECO:0007669"/>
    <property type="project" value="UniProtKB-KW"/>
</dbReference>
<evidence type="ECO:0000256" key="3">
    <source>
        <dbReference type="ARBA" id="ARBA00022884"/>
    </source>
</evidence>
<evidence type="ECO:0000256" key="6">
    <source>
        <dbReference type="HAMAP-Rule" id="MF_01369"/>
    </source>
</evidence>
<dbReference type="AlphaFoldDB" id="A0A2H5XDI7"/>
<keyword evidence="3 6" id="KW-0694">RNA-binding</keyword>
<comment type="caution">
    <text evidence="7">The sequence shown here is derived from an EMBL/GenBank/DDBJ whole genome shotgun (WGS) entry which is preliminary data.</text>
</comment>
<keyword evidence="5 6" id="KW-0687">Ribonucleoprotein</keyword>
<keyword evidence="2 6" id="KW-0699">rRNA-binding</keyword>
<proteinExistence type="inferred from homology"/>
<dbReference type="NCBIfam" id="NF004363">
    <property type="entry name" value="PRK05738.2-4"/>
    <property type="match status" value="1"/>
</dbReference>
<comment type="subunit">
    <text evidence="6">Part of the 50S ribosomal subunit. Contacts protein L29, and trigger factor when it is bound to the ribosome.</text>
</comment>
<dbReference type="InterPro" id="IPR012677">
    <property type="entry name" value="Nucleotide-bd_a/b_plait_sf"/>
</dbReference>
<dbReference type="InterPro" id="IPR012678">
    <property type="entry name" value="Ribosomal_uL23/eL15/eS24_sf"/>
</dbReference>
<reference evidence="8" key="1">
    <citation type="submission" date="2017-09" db="EMBL/GenBank/DDBJ databases">
        <title>Metaegenomics of thermophilic ammonia-oxidizing enrichment culture.</title>
        <authorList>
            <person name="Kato S."/>
            <person name="Suzuki K."/>
        </authorList>
    </citation>
    <scope>NUCLEOTIDE SEQUENCE [LARGE SCALE GENOMIC DNA]</scope>
</reference>
<evidence type="ECO:0000256" key="5">
    <source>
        <dbReference type="ARBA" id="ARBA00023274"/>
    </source>
</evidence>
<dbReference type="HAMAP" id="MF_01369_B">
    <property type="entry name" value="Ribosomal_uL23_B"/>
    <property type="match status" value="1"/>
</dbReference>
<dbReference type="PANTHER" id="PTHR11620">
    <property type="entry name" value="60S RIBOSOMAL PROTEIN L23A"/>
    <property type="match status" value="1"/>
</dbReference>
<dbReference type="GO" id="GO:0003735">
    <property type="term" value="F:structural constituent of ribosome"/>
    <property type="evidence" value="ECO:0007669"/>
    <property type="project" value="InterPro"/>
</dbReference>
<dbReference type="FunFam" id="3.30.70.330:FF:000001">
    <property type="entry name" value="50S ribosomal protein L23"/>
    <property type="match status" value="1"/>
</dbReference>
<protein>
    <recommendedName>
        <fullName evidence="6">Large ribosomal subunit protein uL23</fullName>
    </recommendedName>
</protein>
<dbReference type="GO" id="GO:0005840">
    <property type="term" value="C:ribosome"/>
    <property type="evidence" value="ECO:0007669"/>
    <property type="project" value="UniProtKB-KW"/>
</dbReference>
<evidence type="ECO:0000313" key="8">
    <source>
        <dbReference type="Proteomes" id="UP000236173"/>
    </source>
</evidence>
<evidence type="ECO:0000256" key="4">
    <source>
        <dbReference type="ARBA" id="ARBA00022980"/>
    </source>
</evidence>
<dbReference type="GO" id="GO:0006412">
    <property type="term" value="P:translation"/>
    <property type="evidence" value="ECO:0007669"/>
    <property type="project" value="UniProtKB-UniRule"/>
</dbReference>
<comment type="similarity">
    <text evidence="1 6">Belongs to the universal ribosomal protein uL23 family.</text>
</comment>
<dbReference type="Proteomes" id="UP000236173">
    <property type="component" value="Unassembled WGS sequence"/>
</dbReference>
<evidence type="ECO:0000256" key="2">
    <source>
        <dbReference type="ARBA" id="ARBA00022730"/>
    </source>
</evidence>
<dbReference type="Gene3D" id="3.30.70.330">
    <property type="match status" value="1"/>
</dbReference>
<evidence type="ECO:0000313" key="7">
    <source>
        <dbReference type="EMBL" id="GBC99249.1"/>
    </source>
</evidence>
<dbReference type="Pfam" id="PF00276">
    <property type="entry name" value="Ribosomal_L23"/>
    <property type="match status" value="1"/>
</dbReference>
<dbReference type="SUPFAM" id="SSF54189">
    <property type="entry name" value="Ribosomal proteins S24e, L23 and L15e"/>
    <property type="match status" value="1"/>
</dbReference>
<evidence type="ECO:0000256" key="1">
    <source>
        <dbReference type="ARBA" id="ARBA00006700"/>
    </source>
</evidence>
<dbReference type="InterPro" id="IPR013025">
    <property type="entry name" value="Ribosomal_uL23-like"/>
</dbReference>
<dbReference type="EMBL" id="BEHT01000023">
    <property type="protein sequence ID" value="GBC99249.1"/>
    <property type="molecule type" value="Genomic_DNA"/>
</dbReference>
<sequence>MSGNLDRNPFTILIEPVVTEKALRIARLYNQYTFKVRLDATKPEIREAVEKIFGVKVTKVNTLTVKPKKRGERWRHIRPIGHTSRWKKAIVTVAKGQTLPVYEGLM</sequence>
<gene>
    <name evidence="6 7" type="primary">rplW</name>
    <name evidence="7" type="ORF">HRbin17_01771</name>
</gene>
<comment type="function">
    <text evidence="6">One of the early assembly proteins it binds 23S rRNA. One of the proteins that surrounds the polypeptide exit tunnel on the outside of the ribosome. Forms the main docking site for trigger factor binding to the ribosome.</text>
</comment>